<dbReference type="Proteomes" id="UP000011885">
    <property type="component" value="Unassembled WGS sequence"/>
</dbReference>
<dbReference type="AlphaFoldDB" id="M5U8S1"/>
<dbReference type="OrthoDB" id="9789943at2"/>
<reference evidence="2 3" key="1">
    <citation type="journal article" date="2013" name="Mar. Genomics">
        <title>Expression of sulfatases in Rhodopirellula baltica and the diversity of sulfatases in the genus Rhodopirellula.</title>
        <authorList>
            <person name="Wegner C.E."/>
            <person name="Richter-Heitmann T."/>
            <person name="Klindworth A."/>
            <person name="Klockow C."/>
            <person name="Richter M."/>
            <person name="Achstetter T."/>
            <person name="Glockner F.O."/>
            <person name="Harder J."/>
        </authorList>
    </citation>
    <scope>NUCLEOTIDE SEQUENCE [LARGE SCALE GENOMIC DNA]</scope>
    <source>
        <strain evidence="2 3">SM41</strain>
    </source>
</reference>
<dbReference type="InterPro" id="IPR002881">
    <property type="entry name" value="DUF58"/>
</dbReference>
<evidence type="ECO:0000259" key="1">
    <source>
        <dbReference type="Pfam" id="PF01882"/>
    </source>
</evidence>
<evidence type="ECO:0000313" key="2">
    <source>
        <dbReference type="EMBL" id="EMI54246.1"/>
    </source>
</evidence>
<feature type="domain" description="DUF58" evidence="1">
    <location>
        <begin position="233"/>
        <end position="319"/>
    </location>
</feature>
<accession>M5U8S1</accession>
<dbReference type="RefSeq" id="WP_008682702.1">
    <property type="nucleotide sequence ID" value="NZ_ANOH01000287.1"/>
</dbReference>
<dbReference type="PANTHER" id="PTHR34351">
    <property type="entry name" value="SLR1927 PROTEIN-RELATED"/>
    <property type="match status" value="1"/>
</dbReference>
<organism evidence="2 3">
    <name type="scientific">Rhodopirellula sallentina SM41</name>
    <dbReference type="NCBI Taxonomy" id="1263870"/>
    <lineage>
        <taxon>Bacteria</taxon>
        <taxon>Pseudomonadati</taxon>
        <taxon>Planctomycetota</taxon>
        <taxon>Planctomycetia</taxon>
        <taxon>Pirellulales</taxon>
        <taxon>Pirellulaceae</taxon>
        <taxon>Rhodopirellula</taxon>
    </lineage>
</organism>
<evidence type="ECO:0000313" key="3">
    <source>
        <dbReference type="Proteomes" id="UP000011885"/>
    </source>
</evidence>
<protein>
    <submittedName>
        <fullName evidence="2">Protein containing DUF58</fullName>
    </submittedName>
</protein>
<proteinExistence type="predicted"/>
<keyword evidence="3" id="KW-1185">Reference proteome</keyword>
<name>M5U8S1_9BACT</name>
<dbReference type="PANTHER" id="PTHR34351:SF2">
    <property type="entry name" value="DUF58 DOMAIN-CONTAINING PROTEIN"/>
    <property type="match status" value="1"/>
</dbReference>
<sequence>MNRLSEQIEATSPDESSDWFTVVAACSAVLILGMIAGAGLWMIAAVTVAAIVGAGAFVSTQWSVNVVARREDLPEEGRDLEVLIGSRVPISVAVTNNGRLPVAWVLAEDLLPRAAGGESKQHDDAVSRTRMPALSVDGARLAVMTLWPGQTKHLRYVVHCRRRGYFQVGPTVLETGDPVGMFRRYRLGTPPMFITVLPRIELVSTYEIGSRRPIGEIRIRANVMPDPTRLRGIRQWQTGDPMRSVHWAATARTGTLHTKIYEPSSVIGATIIVDMHVSTNPDHNEPIRTDLSIVAAVSIAAALHDAGEPFGLATNGRDAADRVRTEGFLGDHRIGDHFEVRDAAGQAAAMLADNDRLQPVMIDVDRGPMHLKEMTRTLARLERTDGLTLPEFLIETESRLSSETTLLIILQQAPEETVAALVNLSRRGWAIAVVINTLGIDDYTRLAAPLLAENIHVAHLSDQDSIREVCQAQVARG</sequence>
<comment type="caution">
    <text evidence="2">The sequence shown here is derived from an EMBL/GenBank/DDBJ whole genome shotgun (WGS) entry which is preliminary data.</text>
</comment>
<dbReference type="EMBL" id="ANOH01000287">
    <property type="protein sequence ID" value="EMI54246.1"/>
    <property type="molecule type" value="Genomic_DNA"/>
</dbReference>
<gene>
    <name evidence="2" type="ORF">RSSM_04317</name>
</gene>
<dbReference type="Pfam" id="PF01882">
    <property type="entry name" value="DUF58"/>
    <property type="match status" value="1"/>
</dbReference>
<dbReference type="PATRIC" id="fig|1263870.3.peg.4563"/>